<protein>
    <submittedName>
        <fullName evidence="2">Uncharacterized protein</fullName>
    </submittedName>
</protein>
<name>A0A8D1AEC6_PIG</name>
<reference evidence="2" key="1">
    <citation type="submission" date="2025-08" db="UniProtKB">
        <authorList>
            <consortium name="Ensembl"/>
        </authorList>
    </citation>
    <scope>IDENTIFICATION</scope>
</reference>
<dbReference type="Proteomes" id="UP000694720">
    <property type="component" value="Unplaced"/>
</dbReference>
<sequence>RAGGDSSSPASRMEPSLHATCSFSGPLPLPWQNRYLWGTGHHMGCLCYQPPRLPPLLTPPHPESLPRTPELLAQGPVSLQPPEKHPGALAFIPYFFVLLSMCINY</sequence>
<evidence type="ECO:0000256" key="1">
    <source>
        <dbReference type="SAM" id="MobiDB-lite"/>
    </source>
</evidence>
<dbReference type="AlphaFoldDB" id="A0A8D1AEC6"/>
<dbReference type="Ensembl" id="ENSSSCT00035074749.1">
    <property type="protein sequence ID" value="ENSSSCP00035030356.1"/>
    <property type="gene ID" value="ENSSSCG00035056015.1"/>
</dbReference>
<evidence type="ECO:0000313" key="3">
    <source>
        <dbReference type="Proteomes" id="UP000694720"/>
    </source>
</evidence>
<proteinExistence type="predicted"/>
<accession>A0A8D1AEC6</accession>
<organism evidence="2 3">
    <name type="scientific">Sus scrofa</name>
    <name type="common">Pig</name>
    <dbReference type="NCBI Taxonomy" id="9823"/>
    <lineage>
        <taxon>Eukaryota</taxon>
        <taxon>Metazoa</taxon>
        <taxon>Chordata</taxon>
        <taxon>Craniata</taxon>
        <taxon>Vertebrata</taxon>
        <taxon>Euteleostomi</taxon>
        <taxon>Mammalia</taxon>
        <taxon>Eutheria</taxon>
        <taxon>Laurasiatheria</taxon>
        <taxon>Artiodactyla</taxon>
        <taxon>Suina</taxon>
        <taxon>Suidae</taxon>
        <taxon>Sus</taxon>
    </lineage>
</organism>
<evidence type="ECO:0000313" key="2">
    <source>
        <dbReference type="Ensembl" id="ENSSSCP00035030356.1"/>
    </source>
</evidence>
<feature type="region of interest" description="Disordered" evidence="1">
    <location>
        <begin position="58"/>
        <end position="79"/>
    </location>
</feature>